<proteinExistence type="predicted"/>
<accession>A0A8D8BXI1</accession>
<dbReference type="EMBL" id="HBUE01241864">
    <property type="protein sequence ID" value="CAG6549798.1"/>
    <property type="molecule type" value="Transcribed_RNA"/>
</dbReference>
<protein>
    <submittedName>
        <fullName evidence="1">(northern house mosquito) hypothetical protein</fullName>
    </submittedName>
</protein>
<dbReference type="EMBL" id="HBUE01093489">
    <property type="protein sequence ID" value="CAG6482462.1"/>
    <property type="molecule type" value="Transcribed_RNA"/>
</dbReference>
<organism evidence="1">
    <name type="scientific">Culex pipiens</name>
    <name type="common">House mosquito</name>
    <dbReference type="NCBI Taxonomy" id="7175"/>
    <lineage>
        <taxon>Eukaryota</taxon>
        <taxon>Metazoa</taxon>
        <taxon>Ecdysozoa</taxon>
        <taxon>Arthropoda</taxon>
        <taxon>Hexapoda</taxon>
        <taxon>Insecta</taxon>
        <taxon>Pterygota</taxon>
        <taxon>Neoptera</taxon>
        <taxon>Endopterygota</taxon>
        <taxon>Diptera</taxon>
        <taxon>Nematocera</taxon>
        <taxon>Culicoidea</taxon>
        <taxon>Culicidae</taxon>
        <taxon>Culicinae</taxon>
        <taxon>Culicini</taxon>
        <taxon>Culex</taxon>
        <taxon>Culex</taxon>
    </lineage>
</organism>
<dbReference type="EMBL" id="HBUE01241862">
    <property type="protein sequence ID" value="CAG6549796.1"/>
    <property type="molecule type" value="Transcribed_RNA"/>
</dbReference>
<name>A0A8D8BXI1_CULPI</name>
<sequence length="120" mass="14094">MSDESFPRAVNGSIVRCWLRFNLSLRGRNLGNVFVCLRRFPNCQKRTELPVKWKPAGRSACVFAPFRPIDSTCNTRRHVSNRNRNWHEDGRTTSPEVDRKKFIIANSGRNFRRRFTRPSN</sequence>
<dbReference type="EMBL" id="HBUE01093490">
    <property type="protein sequence ID" value="CAG6482463.1"/>
    <property type="molecule type" value="Transcribed_RNA"/>
</dbReference>
<evidence type="ECO:0000313" key="1">
    <source>
        <dbReference type="EMBL" id="CAG6482463.1"/>
    </source>
</evidence>
<dbReference type="EMBL" id="HBUE01348919">
    <property type="protein sequence ID" value="CAG6602079.1"/>
    <property type="molecule type" value="Transcribed_RNA"/>
</dbReference>
<dbReference type="AlphaFoldDB" id="A0A8D8BXI1"/>
<dbReference type="EMBL" id="HBUE01348917">
    <property type="protein sequence ID" value="CAG6602077.1"/>
    <property type="molecule type" value="Transcribed_RNA"/>
</dbReference>
<reference evidence="1" key="1">
    <citation type="submission" date="2021-05" db="EMBL/GenBank/DDBJ databases">
        <authorList>
            <person name="Alioto T."/>
            <person name="Alioto T."/>
            <person name="Gomez Garrido J."/>
        </authorList>
    </citation>
    <scope>NUCLEOTIDE SEQUENCE</scope>
</reference>